<dbReference type="Proteomes" id="UP000622638">
    <property type="component" value="Unassembled WGS sequence"/>
</dbReference>
<comment type="caution">
    <text evidence="3">The sequence shown here is derived from an EMBL/GenBank/DDBJ whole genome shotgun (WGS) entry which is preliminary data.</text>
</comment>
<proteinExistence type="predicted"/>
<evidence type="ECO:0000313" key="5">
    <source>
        <dbReference type="Proteomes" id="UP000622638"/>
    </source>
</evidence>
<evidence type="ECO:0000313" key="2">
    <source>
        <dbReference type="EMBL" id="GGB96923.1"/>
    </source>
</evidence>
<dbReference type="AlphaFoldDB" id="A0A6I3SSA5"/>
<dbReference type="EMBL" id="BMKG01000006">
    <property type="protein sequence ID" value="GGB96923.1"/>
    <property type="molecule type" value="Genomic_DNA"/>
</dbReference>
<dbReference type="EMBL" id="WNKZ01000001">
    <property type="protein sequence ID" value="MTV51252.1"/>
    <property type="molecule type" value="Genomic_DNA"/>
</dbReference>
<evidence type="ECO:0000313" key="4">
    <source>
        <dbReference type="Proteomes" id="UP000430634"/>
    </source>
</evidence>
<feature type="chain" id="PRO_5026280516" description="DUF4142 domain-containing protein" evidence="1">
    <location>
        <begin position="25"/>
        <end position="145"/>
    </location>
</feature>
<evidence type="ECO:0000313" key="3">
    <source>
        <dbReference type="EMBL" id="MTV51252.1"/>
    </source>
</evidence>
<sequence length="145" mass="15422">MNLAPLFAAAGLALCMTCSGAALAAADPSRFLLTPELMTKMKAMEPEAAEAVEREGEGKGMNVKTAEDLQRQIDGTPALRQLVARHGLTSEEYAMAMFAALHAGMHVGFESAMGKKGAADAMAGYTQEQRANVDLIRKLYPPAQH</sequence>
<evidence type="ECO:0008006" key="6">
    <source>
        <dbReference type="Google" id="ProtNLM"/>
    </source>
</evidence>
<reference evidence="3 4" key="3">
    <citation type="submission" date="2019-11" db="EMBL/GenBank/DDBJ databases">
        <title>Type strains purchased from KCTC, JCM and DSMZ.</title>
        <authorList>
            <person name="Lu H."/>
        </authorList>
    </citation>
    <scope>NUCLEOTIDE SEQUENCE [LARGE SCALE GENOMIC DNA]</scope>
    <source>
        <strain evidence="3 4">KCTC 52429</strain>
    </source>
</reference>
<keyword evidence="5" id="KW-1185">Reference proteome</keyword>
<reference evidence="2" key="1">
    <citation type="journal article" date="2014" name="Int. J. Syst. Evol. Microbiol.">
        <title>Complete genome of a new Firmicutes species belonging to the dominant human colonic microbiota ('Ruminococcus bicirculans') reveals two chromosomes and a selective capacity to utilize plant glucans.</title>
        <authorList>
            <consortium name="NISC Comparative Sequencing Program"/>
            <person name="Wegmann U."/>
            <person name="Louis P."/>
            <person name="Goesmann A."/>
            <person name="Henrissat B."/>
            <person name="Duncan S.H."/>
            <person name="Flint H.J."/>
        </authorList>
    </citation>
    <scope>NUCLEOTIDE SEQUENCE</scope>
    <source>
        <strain evidence="2">CGMCC 1.15931</strain>
    </source>
</reference>
<dbReference type="OrthoDB" id="8758950at2"/>
<gene>
    <name evidence="2" type="ORF">GCM10011572_18600</name>
    <name evidence="3" type="ORF">GM672_00750</name>
</gene>
<dbReference type="Proteomes" id="UP000430634">
    <property type="component" value="Unassembled WGS sequence"/>
</dbReference>
<feature type="signal peptide" evidence="1">
    <location>
        <begin position="1"/>
        <end position="24"/>
    </location>
</feature>
<organism evidence="3 4">
    <name type="scientific">Pseudoduganella buxea</name>
    <dbReference type="NCBI Taxonomy" id="1949069"/>
    <lineage>
        <taxon>Bacteria</taxon>
        <taxon>Pseudomonadati</taxon>
        <taxon>Pseudomonadota</taxon>
        <taxon>Betaproteobacteria</taxon>
        <taxon>Burkholderiales</taxon>
        <taxon>Oxalobacteraceae</taxon>
        <taxon>Telluria group</taxon>
        <taxon>Pseudoduganella</taxon>
    </lineage>
</organism>
<name>A0A6I3SSA5_9BURK</name>
<reference evidence="2" key="4">
    <citation type="submission" date="2024-05" db="EMBL/GenBank/DDBJ databases">
        <authorList>
            <person name="Sun Q."/>
            <person name="Zhou Y."/>
        </authorList>
    </citation>
    <scope>NUCLEOTIDE SEQUENCE</scope>
    <source>
        <strain evidence="2">CGMCC 1.15931</strain>
    </source>
</reference>
<reference evidence="5" key="2">
    <citation type="journal article" date="2019" name="Int. J. Syst. Evol. Microbiol.">
        <title>The Global Catalogue of Microorganisms (GCM) 10K type strain sequencing project: providing services to taxonomists for standard genome sequencing and annotation.</title>
        <authorList>
            <consortium name="The Broad Institute Genomics Platform"/>
            <consortium name="The Broad Institute Genome Sequencing Center for Infectious Disease"/>
            <person name="Wu L."/>
            <person name="Ma J."/>
        </authorList>
    </citation>
    <scope>NUCLEOTIDE SEQUENCE [LARGE SCALE GENOMIC DNA]</scope>
    <source>
        <strain evidence="5">CGMCC 1.15931</strain>
    </source>
</reference>
<accession>A0A6I3SSA5</accession>
<keyword evidence="1" id="KW-0732">Signal</keyword>
<protein>
    <recommendedName>
        <fullName evidence="6">DUF4142 domain-containing protein</fullName>
    </recommendedName>
</protein>
<dbReference type="RefSeq" id="WP_155468606.1">
    <property type="nucleotide sequence ID" value="NZ_BMKG01000006.1"/>
</dbReference>
<evidence type="ECO:0000256" key="1">
    <source>
        <dbReference type="SAM" id="SignalP"/>
    </source>
</evidence>